<evidence type="ECO:0000313" key="2">
    <source>
        <dbReference type="EMBL" id="MCC9070339.1"/>
    </source>
</evidence>
<comment type="caution">
    <text evidence="2">The sequence shown here is derived from an EMBL/GenBank/DDBJ whole genome shotgun (WGS) entry which is preliminary data.</text>
</comment>
<evidence type="ECO:0000256" key="1">
    <source>
        <dbReference type="SAM" id="Phobius"/>
    </source>
</evidence>
<feature type="transmembrane region" description="Helical" evidence="1">
    <location>
        <begin position="6"/>
        <end position="24"/>
    </location>
</feature>
<feature type="transmembrane region" description="Helical" evidence="1">
    <location>
        <begin position="36"/>
        <end position="53"/>
    </location>
</feature>
<protein>
    <recommendedName>
        <fullName evidence="4">Phospholipase_D-nuclease N-terminal</fullName>
    </recommendedName>
</protein>
<keyword evidence="3" id="KW-1185">Reference proteome</keyword>
<proteinExistence type="predicted"/>
<evidence type="ECO:0008006" key="4">
    <source>
        <dbReference type="Google" id="ProtNLM"/>
    </source>
</evidence>
<organism evidence="2 3">
    <name type="scientific">Flavobacterium pisciphilum</name>
    <dbReference type="NCBI Taxonomy" id="2893755"/>
    <lineage>
        <taxon>Bacteria</taxon>
        <taxon>Pseudomonadati</taxon>
        <taxon>Bacteroidota</taxon>
        <taxon>Flavobacteriia</taxon>
        <taxon>Flavobacteriales</taxon>
        <taxon>Flavobacteriaceae</taxon>
        <taxon>Flavobacterium</taxon>
    </lineage>
</organism>
<reference evidence="2" key="1">
    <citation type="submission" date="2021-11" db="EMBL/GenBank/DDBJ databases">
        <title>Description of novel Flavobacterium species.</title>
        <authorList>
            <person name="Saticioglu I.B."/>
            <person name="Ay H."/>
            <person name="Altun S."/>
            <person name="Duman M."/>
        </authorList>
    </citation>
    <scope>NUCLEOTIDE SEQUENCE</scope>
    <source>
        <strain evidence="2">F-65</strain>
    </source>
</reference>
<dbReference type="Proteomes" id="UP001430919">
    <property type="component" value="Unassembled WGS sequence"/>
</dbReference>
<gene>
    <name evidence="2" type="ORF">LNQ49_01815</name>
</gene>
<name>A0ABS8MNJ7_9FLAO</name>
<keyword evidence="1" id="KW-0472">Membrane</keyword>
<accession>A0ABS8MNJ7</accession>
<dbReference type="RefSeq" id="WP_229987075.1">
    <property type="nucleotide sequence ID" value="NZ_JAJJMO010000001.1"/>
</dbReference>
<dbReference type="EMBL" id="JAJJMO010000001">
    <property type="protein sequence ID" value="MCC9070339.1"/>
    <property type="molecule type" value="Genomic_DNA"/>
</dbReference>
<sequence length="57" mass="6820">MEIQQIIRFVLPLVSIVMGLAIRNSDNENYTSIKKYWWFFVVIGVLLFSYRLYGFLN</sequence>
<keyword evidence="1" id="KW-0812">Transmembrane</keyword>
<evidence type="ECO:0000313" key="3">
    <source>
        <dbReference type="Proteomes" id="UP001430919"/>
    </source>
</evidence>
<keyword evidence="1" id="KW-1133">Transmembrane helix</keyword>